<evidence type="ECO:0000313" key="5">
    <source>
        <dbReference type="EMBL" id="WOJ95530.1"/>
    </source>
</evidence>
<accession>A0ABZ0I8T6</accession>
<proteinExistence type="inferred from homology"/>
<evidence type="ECO:0000256" key="3">
    <source>
        <dbReference type="ARBA" id="ARBA00023125"/>
    </source>
</evidence>
<keyword evidence="5" id="KW-0540">Nuclease</keyword>
<keyword evidence="5" id="KW-0255">Endonuclease</keyword>
<dbReference type="Proteomes" id="UP001626549">
    <property type="component" value="Chromosome"/>
</dbReference>
<dbReference type="GO" id="GO:0004519">
    <property type="term" value="F:endonuclease activity"/>
    <property type="evidence" value="ECO:0007669"/>
    <property type="project" value="UniProtKB-KW"/>
</dbReference>
<keyword evidence="3" id="KW-0238">DNA-binding</keyword>
<evidence type="ECO:0000256" key="1">
    <source>
        <dbReference type="ARBA" id="ARBA00010923"/>
    </source>
</evidence>
<dbReference type="EMBL" id="CP136865">
    <property type="protein sequence ID" value="WOJ95530.1"/>
    <property type="molecule type" value="Genomic_DNA"/>
</dbReference>
<evidence type="ECO:0000313" key="6">
    <source>
        <dbReference type="Proteomes" id="UP001626549"/>
    </source>
</evidence>
<keyword evidence="6" id="KW-1185">Reference proteome</keyword>
<gene>
    <name evidence="5" type="ORF">R0137_09710</name>
</gene>
<dbReference type="CDD" id="cd17286">
    <property type="entry name" value="RMtype1_S_Lla161ORF747P_TRD1-CR1_like"/>
    <property type="match status" value="1"/>
</dbReference>
<dbReference type="RefSeq" id="WP_407326228.1">
    <property type="nucleotide sequence ID" value="NZ_CP136865.1"/>
</dbReference>
<dbReference type="PANTHER" id="PTHR30408:SF12">
    <property type="entry name" value="TYPE I RESTRICTION ENZYME MJAVIII SPECIFICITY SUBUNIT"/>
    <property type="match status" value="1"/>
</dbReference>
<dbReference type="GO" id="GO:0016787">
    <property type="term" value="F:hydrolase activity"/>
    <property type="evidence" value="ECO:0007669"/>
    <property type="project" value="UniProtKB-KW"/>
</dbReference>
<keyword evidence="5" id="KW-0378">Hydrolase</keyword>
<dbReference type="Pfam" id="PF01420">
    <property type="entry name" value="Methylase_S"/>
    <property type="match status" value="2"/>
</dbReference>
<feature type="domain" description="Type I restriction modification DNA specificity" evidence="4">
    <location>
        <begin position="22"/>
        <end position="194"/>
    </location>
</feature>
<dbReference type="InterPro" id="IPR052021">
    <property type="entry name" value="Type-I_RS_S_subunit"/>
</dbReference>
<reference evidence="5 6" key="1">
    <citation type="submission" date="2023-10" db="EMBL/GenBank/DDBJ databases">
        <title>Two novel species belonging to the OM43/NOR5 clade.</title>
        <authorList>
            <person name="Park M."/>
        </authorList>
    </citation>
    <scope>NUCLEOTIDE SEQUENCE [LARGE SCALE GENOMIC DNA]</scope>
    <source>
        <strain evidence="5 6">IMCC45268</strain>
    </source>
</reference>
<dbReference type="SUPFAM" id="SSF116734">
    <property type="entry name" value="DNA methylase specificity domain"/>
    <property type="match status" value="2"/>
</dbReference>
<sequence>MNFSEKVPKLRFPEHTTEYITKPLAQVFSNTGGTSLEDQVSVSGTHKFISIGNYSKDGNYIDNSQRIPLNDKTRAKLLNKGDLVMVLNDKTKTGDIIGSSILIESNDAYIYNQRSEKLVLRREEFSSKYCWFLLNTPKQRKDVFKISQGGTQIYVNFSAVKTLSISFPTLPEQQKIADFLTSIDKRTAQLTEKKALLEDYKKGVMQQIFSQATRFKDDNGDDFPDWEEKTLGGVGKITTGKTPSTSDDTAWVGDTMFVTPSDIGEDTKFQYKTSRHVNGEKLRLIPKGSLMFTCIASVGKMSIATKPCITNQQINSVSVGSGFLFEYVYYALRNLTPRIKATQANTTLPIINKTEFSKVALSFPSLPEQTKIANFLSAIDRKLDTVTSQITETQSFKRGLLQQMFV</sequence>
<dbReference type="InterPro" id="IPR044946">
    <property type="entry name" value="Restrct_endonuc_typeI_TRD_sf"/>
</dbReference>
<protein>
    <submittedName>
        <fullName evidence="5">Restriction endonuclease subunit S</fullName>
        <ecNumber evidence="5">3.1.21.-</ecNumber>
    </submittedName>
</protein>
<dbReference type="PANTHER" id="PTHR30408">
    <property type="entry name" value="TYPE-1 RESTRICTION ENZYME ECOKI SPECIFICITY PROTEIN"/>
    <property type="match status" value="1"/>
</dbReference>
<comment type="similarity">
    <text evidence="1">Belongs to the type-I restriction system S methylase family.</text>
</comment>
<dbReference type="Gene3D" id="1.10.287.1120">
    <property type="entry name" value="Bipartite methylase S protein"/>
    <property type="match status" value="1"/>
</dbReference>
<dbReference type="EC" id="3.1.21.-" evidence="5"/>
<keyword evidence="2" id="KW-0680">Restriction system</keyword>
<evidence type="ECO:0000259" key="4">
    <source>
        <dbReference type="Pfam" id="PF01420"/>
    </source>
</evidence>
<dbReference type="Gene3D" id="3.90.220.20">
    <property type="entry name" value="DNA methylase specificity domains"/>
    <property type="match status" value="2"/>
</dbReference>
<organism evidence="5 6">
    <name type="scientific">Congregibacter brevis</name>
    <dbReference type="NCBI Taxonomy" id="3081201"/>
    <lineage>
        <taxon>Bacteria</taxon>
        <taxon>Pseudomonadati</taxon>
        <taxon>Pseudomonadota</taxon>
        <taxon>Gammaproteobacteria</taxon>
        <taxon>Cellvibrionales</taxon>
        <taxon>Halieaceae</taxon>
        <taxon>Congregibacter</taxon>
    </lineage>
</organism>
<feature type="domain" description="Type I restriction modification DNA specificity" evidence="4">
    <location>
        <begin position="225"/>
        <end position="390"/>
    </location>
</feature>
<dbReference type="InterPro" id="IPR000055">
    <property type="entry name" value="Restrct_endonuc_typeI_TRD"/>
</dbReference>
<evidence type="ECO:0000256" key="2">
    <source>
        <dbReference type="ARBA" id="ARBA00022747"/>
    </source>
</evidence>
<name>A0ABZ0I8T6_9GAMM</name>